<dbReference type="PROSITE" id="PS50076">
    <property type="entry name" value="DNAJ_2"/>
    <property type="match status" value="1"/>
</dbReference>
<evidence type="ECO:0000256" key="1">
    <source>
        <dbReference type="ARBA" id="ARBA00010476"/>
    </source>
</evidence>
<feature type="domain" description="J" evidence="5">
    <location>
        <begin position="11"/>
        <end position="83"/>
    </location>
</feature>
<proteinExistence type="inferred from homology"/>
<name>A0A853I6L8_9GAMM</name>
<evidence type="ECO:0000256" key="3">
    <source>
        <dbReference type="ARBA" id="ARBA00025596"/>
    </source>
</evidence>
<dbReference type="HAMAP" id="MF_00682">
    <property type="entry name" value="HscB"/>
    <property type="match status" value="1"/>
</dbReference>
<comment type="similarity">
    <text evidence="1 4">Belongs to the HscB family.</text>
</comment>
<evidence type="ECO:0000256" key="2">
    <source>
        <dbReference type="ARBA" id="ARBA00023186"/>
    </source>
</evidence>
<dbReference type="InterPro" id="IPR004640">
    <property type="entry name" value="HscB"/>
</dbReference>
<dbReference type="Gene3D" id="1.10.287.110">
    <property type="entry name" value="DnaJ domain"/>
    <property type="match status" value="1"/>
</dbReference>
<dbReference type="SMART" id="SM00271">
    <property type="entry name" value="DnaJ"/>
    <property type="match status" value="1"/>
</dbReference>
<dbReference type="NCBIfam" id="TIGR00714">
    <property type="entry name" value="hscB"/>
    <property type="match status" value="1"/>
</dbReference>
<dbReference type="PANTHER" id="PTHR14021">
    <property type="entry name" value="IRON-SULFUR CLUSTER CO-CHAPERONE PROTEIN HSCB"/>
    <property type="match status" value="1"/>
</dbReference>
<evidence type="ECO:0000259" key="5">
    <source>
        <dbReference type="PROSITE" id="PS50076"/>
    </source>
</evidence>
<reference evidence="6 7" key="1">
    <citation type="submission" date="2020-07" db="EMBL/GenBank/DDBJ databases">
        <title>Endozoicomonas sp. nov., isolated from sediment.</title>
        <authorList>
            <person name="Gu T."/>
        </authorList>
    </citation>
    <scope>NUCLEOTIDE SEQUENCE [LARGE SCALE GENOMIC DNA]</scope>
    <source>
        <strain evidence="6 7">SM1973</strain>
    </source>
</reference>
<dbReference type="GO" id="GO:0006457">
    <property type="term" value="P:protein folding"/>
    <property type="evidence" value="ECO:0007669"/>
    <property type="project" value="UniProtKB-UniRule"/>
</dbReference>
<dbReference type="SUPFAM" id="SSF46565">
    <property type="entry name" value="Chaperone J-domain"/>
    <property type="match status" value="1"/>
</dbReference>
<comment type="function">
    <text evidence="3 4">Co-chaperone involved in the maturation of iron-sulfur cluster-containing proteins. Seems to help targeting proteins to be folded toward HscA.</text>
</comment>
<keyword evidence="7" id="KW-1185">Reference proteome</keyword>
<dbReference type="RefSeq" id="WP_180567242.1">
    <property type="nucleotide sequence ID" value="NZ_JACCKB010000004.1"/>
</dbReference>
<organism evidence="6 7">
    <name type="scientific">Spartinivicinus marinus</name>
    <dbReference type="NCBI Taxonomy" id="2994442"/>
    <lineage>
        <taxon>Bacteria</taxon>
        <taxon>Pseudomonadati</taxon>
        <taxon>Pseudomonadota</taxon>
        <taxon>Gammaproteobacteria</taxon>
        <taxon>Oceanospirillales</taxon>
        <taxon>Zooshikellaceae</taxon>
        <taxon>Spartinivicinus</taxon>
    </lineage>
</organism>
<dbReference type="GO" id="GO:1990230">
    <property type="term" value="C:iron-sulfur cluster transfer complex"/>
    <property type="evidence" value="ECO:0007669"/>
    <property type="project" value="TreeGrafter"/>
</dbReference>
<dbReference type="SUPFAM" id="SSF47144">
    <property type="entry name" value="HSC20 (HSCB), C-terminal oligomerisation domain"/>
    <property type="match status" value="1"/>
</dbReference>
<gene>
    <name evidence="4 6" type="primary">hscB</name>
    <name evidence="6" type="ORF">H0A36_04245</name>
</gene>
<dbReference type="InterPro" id="IPR036386">
    <property type="entry name" value="HscB_C_sf"/>
</dbReference>
<dbReference type="Proteomes" id="UP000569732">
    <property type="component" value="Unassembled WGS sequence"/>
</dbReference>
<dbReference type="InterPro" id="IPR001623">
    <property type="entry name" value="DnaJ_domain"/>
</dbReference>
<comment type="subunit">
    <text evidence="4">Interacts with HscA and stimulates its ATPase activity.</text>
</comment>
<dbReference type="CDD" id="cd06257">
    <property type="entry name" value="DnaJ"/>
    <property type="match status" value="1"/>
</dbReference>
<dbReference type="InterPro" id="IPR009073">
    <property type="entry name" value="HscB_oligo_C"/>
</dbReference>
<dbReference type="InterPro" id="IPR036869">
    <property type="entry name" value="J_dom_sf"/>
</dbReference>
<dbReference type="GO" id="GO:0001671">
    <property type="term" value="F:ATPase activator activity"/>
    <property type="evidence" value="ECO:0007669"/>
    <property type="project" value="InterPro"/>
</dbReference>
<dbReference type="PANTHER" id="PTHR14021:SF15">
    <property type="entry name" value="IRON-SULFUR CLUSTER CO-CHAPERONE PROTEIN HSCB"/>
    <property type="match status" value="1"/>
</dbReference>
<dbReference type="GO" id="GO:0051259">
    <property type="term" value="P:protein complex oligomerization"/>
    <property type="evidence" value="ECO:0007669"/>
    <property type="project" value="InterPro"/>
</dbReference>
<evidence type="ECO:0000256" key="4">
    <source>
        <dbReference type="HAMAP-Rule" id="MF_00682"/>
    </source>
</evidence>
<dbReference type="EMBL" id="JACCKB010000004">
    <property type="protein sequence ID" value="NYZ65207.1"/>
    <property type="molecule type" value="Genomic_DNA"/>
</dbReference>
<accession>A0A853I6L8</accession>
<dbReference type="AlphaFoldDB" id="A0A853I6L8"/>
<protein>
    <recommendedName>
        <fullName evidence="4">Co-chaperone protein HscB homolog</fullName>
    </recommendedName>
</protein>
<keyword evidence="2 4" id="KW-0143">Chaperone</keyword>
<sequence length="183" mass="20897">MTINALDLTASFFELFDLPVQFDLDLADLASRYRQLQKVTHPDRFVGASDREQRLAVQYTAHVNEAYNTLKSATQRAIYLLSLKGIELNIENNTVMDPGFLMEQMEWREQLEEVKGASNPDEAIADLMAAVEAKSTQLQQRFVKTWQEQSPQSLKQAETIVKQMLFIDKLLVEAELLEAELDS</sequence>
<dbReference type="GO" id="GO:0044571">
    <property type="term" value="P:[2Fe-2S] cluster assembly"/>
    <property type="evidence" value="ECO:0007669"/>
    <property type="project" value="InterPro"/>
</dbReference>
<dbReference type="Gene3D" id="1.20.1280.20">
    <property type="entry name" value="HscB, C-terminal domain"/>
    <property type="match status" value="1"/>
</dbReference>
<evidence type="ECO:0000313" key="7">
    <source>
        <dbReference type="Proteomes" id="UP000569732"/>
    </source>
</evidence>
<comment type="caution">
    <text evidence="6">The sequence shown here is derived from an EMBL/GenBank/DDBJ whole genome shotgun (WGS) entry which is preliminary data.</text>
</comment>
<evidence type="ECO:0000313" key="6">
    <source>
        <dbReference type="EMBL" id="NYZ65207.1"/>
    </source>
</evidence>
<dbReference type="Pfam" id="PF07743">
    <property type="entry name" value="HSCB_C"/>
    <property type="match status" value="1"/>
</dbReference>
<dbReference type="GO" id="GO:0051087">
    <property type="term" value="F:protein-folding chaperone binding"/>
    <property type="evidence" value="ECO:0007669"/>
    <property type="project" value="InterPro"/>
</dbReference>